<dbReference type="AlphaFoldDB" id="A0AAD6TE85"/>
<reference evidence="1" key="1">
    <citation type="submission" date="2023-03" db="EMBL/GenBank/DDBJ databases">
        <title>Massive genome expansion in bonnet fungi (Mycena s.s.) driven by repeated elements and novel gene families across ecological guilds.</title>
        <authorList>
            <consortium name="Lawrence Berkeley National Laboratory"/>
            <person name="Harder C.B."/>
            <person name="Miyauchi S."/>
            <person name="Viragh M."/>
            <person name="Kuo A."/>
            <person name="Thoen E."/>
            <person name="Andreopoulos B."/>
            <person name="Lu D."/>
            <person name="Skrede I."/>
            <person name="Drula E."/>
            <person name="Henrissat B."/>
            <person name="Morin E."/>
            <person name="Kohler A."/>
            <person name="Barry K."/>
            <person name="LaButti K."/>
            <person name="Morin E."/>
            <person name="Salamov A."/>
            <person name="Lipzen A."/>
            <person name="Mereny Z."/>
            <person name="Hegedus B."/>
            <person name="Baldrian P."/>
            <person name="Stursova M."/>
            <person name="Weitz H."/>
            <person name="Taylor A."/>
            <person name="Grigoriev I.V."/>
            <person name="Nagy L.G."/>
            <person name="Martin F."/>
            <person name="Kauserud H."/>
        </authorList>
    </citation>
    <scope>NUCLEOTIDE SEQUENCE</scope>
    <source>
        <strain evidence="1">CBHHK200</strain>
    </source>
</reference>
<keyword evidence="2" id="KW-1185">Reference proteome</keyword>
<dbReference type="Proteomes" id="UP001218188">
    <property type="component" value="Unassembled WGS sequence"/>
</dbReference>
<sequence length="223" mass="25434">MPAYASTPHKIKEPNEALFDGKAAMRQRELTELVVFCSQLHVTCEAAWKVFFSASFNAVEINFCSGPWPPEYIFEFLVSHNIYWPCFCAMHSSDWIQLNNDQEFAEPLSSQIKTWGNIGTYAVCHYKNPRCQFFLDLNSIYNSCNRREAYLPMGPKESALSQLSASALKTPTHLRLPFLPGFLGEKGVQLGQKEKLGCLNDIKWFLLPYIGSKIYRSITTQTL</sequence>
<organism evidence="1 2">
    <name type="scientific">Mycena alexandri</name>
    <dbReference type="NCBI Taxonomy" id="1745969"/>
    <lineage>
        <taxon>Eukaryota</taxon>
        <taxon>Fungi</taxon>
        <taxon>Dikarya</taxon>
        <taxon>Basidiomycota</taxon>
        <taxon>Agaricomycotina</taxon>
        <taxon>Agaricomycetes</taxon>
        <taxon>Agaricomycetidae</taxon>
        <taxon>Agaricales</taxon>
        <taxon>Marasmiineae</taxon>
        <taxon>Mycenaceae</taxon>
        <taxon>Mycena</taxon>
    </lineage>
</organism>
<accession>A0AAD6TE85</accession>
<evidence type="ECO:0000313" key="2">
    <source>
        <dbReference type="Proteomes" id="UP001218188"/>
    </source>
</evidence>
<proteinExistence type="predicted"/>
<gene>
    <name evidence="1" type="ORF">C8F04DRAFT_1076845</name>
</gene>
<dbReference type="EMBL" id="JARJCM010000012">
    <property type="protein sequence ID" value="KAJ7042708.1"/>
    <property type="molecule type" value="Genomic_DNA"/>
</dbReference>
<protein>
    <submittedName>
        <fullName evidence="1">Uncharacterized protein</fullName>
    </submittedName>
</protein>
<evidence type="ECO:0000313" key="1">
    <source>
        <dbReference type="EMBL" id="KAJ7042708.1"/>
    </source>
</evidence>
<name>A0AAD6TE85_9AGAR</name>
<comment type="caution">
    <text evidence="1">The sequence shown here is derived from an EMBL/GenBank/DDBJ whole genome shotgun (WGS) entry which is preliminary data.</text>
</comment>